<protein>
    <submittedName>
        <fullName evidence="2">Receptor-type adenylate cyclase</fullName>
    </submittedName>
</protein>
<dbReference type="Pfam" id="PF25493">
    <property type="entry name" value="Peripla_BP_A-cyclase"/>
    <property type="match status" value="1"/>
</dbReference>
<gene>
    <name evidence="2" type="ORF">TraAM80_10328</name>
</gene>
<dbReference type="OrthoDB" id="10470743at2759"/>
<dbReference type="Proteomes" id="UP000283634">
    <property type="component" value="Unassembled WGS sequence"/>
</dbReference>
<name>A0A3R7KJ39_TRYRA</name>
<dbReference type="EMBL" id="MKGL01000852">
    <property type="protein sequence ID" value="RNE95478.1"/>
    <property type="molecule type" value="Genomic_DNA"/>
</dbReference>
<dbReference type="GeneID" id="40334261"/>
<proteinExistence type="predicted"/>
<keyword evidence="3" id="KW-1185">Reference proteome</keyword>
<evidence type="ECO:0000259" key="1">
    <source>
        <dbReference type="Pfam" id="PF25493"/>
    </source>
</evidence>
<feature type="domain" description="Receptor-type adenylate cyclase GRESAG 4.1/3 periplasmic binding protein-like" evidence="1">
    <location>
        <begin position="1"/>
        <end position="73"/>
    </location>
</feature>
<accession>A0A3R7KJ39</accession>
<comment type="caution">
    <text evidence="2">The sequence shown here is derived from an EMBL/GenBank/DDBJ whole genome shotgun (WGS) entry which is preliminary data.</text>
</comment>
<evidence type="ECO:0000313" key="2">
    <source>
        <dbReference type="EMBL" id="RNE95478.1"/>
    </source>
</evidence>
<dbReference type="AlphaFoldDB" id="A0A3R7KJ39"/>
<reference evidence="2 3" key="1">
    <citation type="journal article" date="2018" name="BMC Genomics">
        <title>Genomic comparison of Trypanosoma conorhini and Trypanosoma rangeli to Trypanosoma cruzi strains of high and low virulence.</title>
        <authorList>
            <person name="Bradwell K.R."/>
            <person name="Koparde V.N."/>
            <person name="Matveyev A.V."/>
            <person name="Serrano M.G."/>
            <person name="Alves J.M."/>
            <person name="Parikh H."/>
            <person name="Huang B."/>
            <person name="Lee V."/>
            <person name="Espinosa-Alvarez O."/>
            <person name="Ortiz P.A."/>
            <person name="Costa-Martins A.G."/>
            <person name="Teixeira M.M."/>
            <person name="Buck G.A."/>
        </authorList>
    </citation>
    <scope>NUCLEOTIDE SEQUENCE [LARGE SCALE GENOMIC DNA]</scope>
    <source>
        <strain evidence="2 3">AM80</strain>
    </source>
</reference>
<feature type="non-terminal residue" evidence="2">
    <location>
        <position position="1"/>
    </location>
</feature>
<dbReference type="VEuPathDB" id="TriTrypDB:TRSC58_07158"/>
<sequence length="104" mass="11645">DPLQLEPRLSRFRRHVIHPSPTLEQQFFVLAEYLGNTSVRSVHAVIRGEEAVAVADVLRRSLVTFGGSLRSPAVRYGCRLRCVRDEPAALGRCKLDVKDCPGVY</sequence>
<keyword evidence="2" id="KW-0675">Receptor</keyword>
<dbReference type="InterPro" id="IPR057398">
    <property type="entry name" value="GRESAG4.1/3_peripasmic_2"/>
</dbReference>
<evidence type="ECO:0000313" key="3">
    <source>
        <dbReference type="Proteomes" id="UP000283634"/>
    </source>
</evidence>
<dbReference type="RefSeq" id="XP_029233283.1">
    <property type="nucleotide sequence ID" value="XM_029386955.1"/>
</dbReference>
<organism evidence="2 3">
    <name type="scientific">Trypanosoma rangeli</name>
    <dbReference type="NCBI Taxonomy" id="5698"/>
    <lineage>
        <taxon>Eukaryota</taxon>
        <taxon>Discoba</taxon>
        <taxon>Euglenozoa</taxon>
        <taxon>Kinetoplastea</taxon>
        <taxon>Metakinetoplastina</taxon>
        <taxon>Trypanosomatida</taxon>
        <taxon>Trypanosomatidae</taxon>
        <taxon>Trypanosoma</taxon>
        <taxon>Herpetosoma</taxon>
    </lineage>
</organism>